<comment type="caution">
    <text evidence="2">The sequence shown here is derived from an EMBL/GenBank/DDBJ whole genome shotgun (WGS) entry which is preliminary data.</text>
</comment>
<protein>
    <submittedName>
        <fullName evidence="2">Uncharacterized protein</fullName>
    </submittedName>
</protein>
<evidence type="ECO:0000313" key="2">
    <source>
        <dbReference type="EMBL" id="KAK5648629.1"/>
    </source>
</evidence>
<sequence>MSSPPRASEPAPPDLLSSDSDSQTIGLEIITHVLHLENEPENITIAPEVSSQQTFTGAQVCIVDVNNQYLEIKENDKDKVTGKQSKRPFSYPCGPVYDNTDVREITLRKRYSDPPKVVNVANTRGKAQVKPFTKESLERLERRTVQLVREYGFQPKRKLSVEDGSRLPTKYEPFPSSLYGRPLEEIDNFIYDEVVVISVNDDEEHQPQQSTTTKRLKAEEEEEEDGNF</sequence>
<keyword evidence="3" id="KW-1185">Reference proteome</keyword>
<organism evidence="2 3">
    <name type="scientific">Pyrocoelia pectoralis</name>
    <dbReference type="NCBI Taxonomy" id="417401"/>
    <lineage>
        <taxon>Eukaryota</taxon>
        <taxon>Metazoa</taxon>
        <taxon>Ecdysozoa</taxon>
        <taxon>Arthropoda</taxon>
        <taxon>Hexapoda</taxon>
        <taxon>Insecta</taxon>
        <taxon>Pterygota</taxon>
        <taxon>Neoptera</taxon>
        <taxon>Endopterygota</taxon>
        <taxon>Coleoptera</taxon>
        <taxon>Polyphaga</taxon>
        <taxon>Elateriformia</taxon>
        <taxon>Elateroidea</taxon>
        <taxon>Lampyridae</taxon>
        <taxon>Lampyrinae</taxon>
        <taxon>Pyrocoelia</taxon>
    </lineage>
</organism>
<evidence type="ECO:0000256" key="1">
    <source>
        <dbReference type="SAM" id="MobiDB-lite"/>
    </source>
</evidence>
<proteinExistence type="predicted"/>
<accession>A0AAN7VRE3</accession>
<name>A0AAN7VRE3_9COLE</name>
<dbReference type="EMBL" id="JAVRBK010000002">
    <property type="protein sequence ID" value="KAK5648629.1"/>
    <property type="molecule type" value="Genomic_DNA"/>
</dbReference>
<feature type="compositionally biased region" description="Acidic residues" evidence="1">
    <location>
        <begin position="219"/>
        <end position="228"/>
    </location>
</feature>
<dbReference type="AlphaFoldDB" id="A0AAN7VRE3"/>
<feature type="region of interest" description="Disordered" evidence="1">
    <location>
        <begin position="200"/>
        <end position="228"/>
    </location>
</feature>
<gene>
    <name evidence="2" type="ORF">RI129_003521</name>
</gene>
<feature type="region of interest" description="Disordered" evidence="1">
    <location>
        <begin position="1"/>
        <end position="22"/>
    </location>
</feature>
<evidence type="ECO:0000313" key="3">
    <source>
        <dbReference type="Proteomes" id="UP001329430"/>
    </source>
</evidence>
<reference evidence="2 3" key="1">
    <citation type="journal article" date="2024" name="Insects">
        <title>An Improved Chromosome-Level Genome Assembly of the Firefly Pyrocoelia pectoralis.</title>
        <authorList>
            <person name="Fu X."/>
            <person name="Meyer-Rochow V.B."/>
            <person name="Ballantyne L."/>
            <person name="Zhu X."/>
        </authorList>
    </citation>
    <scope>NUCLEOTIDE SEQUENCE [LARGE SCALE GENOMIC DNA]</scope>
    <source>
        <strain evidence="2">XCY_ONT2</strain>
    </source>
</reference>
<dbReference type="Proteomes" id="UP001329430">
    <property type="component" value="Chromosome 2"/>
</dbReference>